<comment type="caution">
    <text evidence="2">The sequence shown here is derived from an EMBL/GenBank/DDBJ whole genome shotgun (WGS) entry which is preliminary data.</text>
</comment>
<name>A0AAE1KLQ3_PETCI</name>
<reference evidence="2" key="1">
    <citation type="submission" date="2023-10" db="EMBL/GenBank/DDBJ databases">
        <title>Genome assemblies of two species of porcelain crab, Petrolisthes cinctipes and Petrolisthes manimaculis (Anomura: Porcellanidae).</title>
        <authorList>
            <person name="Angst P."/>
        </authorList>
    </citation>
    <scope>NUCLEOTIDE SEQUENCE</scope>
    <source>
        <strain evidence="2">PB745_01</strain>
        <tissue evidence="2">Gill</tissue>
    </source>
</reference>
<proteinExistence type="predicted"/>
<feature type="compositionally biased region" description="Basic residues" evidence="1">
    <location>
        <begin position="11"/>
        <end position="30"/>
    </location>
</feature>
<feature type="region of interest" description="Disordered" evidence="1">
    <location>
        <begin position="1"/>
        <end position="64"/>
    </location>
</feature>
<gene>
    <name evidence="2" type="ORF">Pcinc_020162</name>
</gene>
<sequence>MSRKKEPGSINKRRRKRGEQERKPRRRKKWLKEEKREDDKEMIKQSNNQQLNHEEKQRRKQTQDAMITMTKREETKCGIKGYNYLTYLGLVGFQRAAVMGRVGTLLKALKKEEEQEDPGALVLRDPSPQYVLFGNNRHDASKRRHYFKTFWKRFGKRSGGTRENNAKRRRGEKGMMIEKEKEEKENLRKMNNEEGPHQVQPVWWCGVMELGDDVVAFPGGGAEGTGYTGPPPRD</sequence>
<dbReference type="EMBL" id="JAWQEG010002036">
    <property type="protein sequence ID" value="KAK3874930.1"/>
    <property type="molecule type" value="Genomic_DNA"/>
</dbReference>
<protein>
    <submittedName>
        <fullName evidence="2">Uncharacterized protein</fullName>
    </submittedName>
</protein>
<accession>A0AAE1KLQ3</accession>
<feature type="region of interest" description="Disordered" evidence="1">
    <location>
        <begin position="157"/>
        <end position="176"/>
    </location>
</feature>
<evidence type="ECO:0000313" key="3">
    <source>
        <dbReference type="Proteomes" id="UP001286313"/>
    </source>
</evidence>
<keyword evidence="3" id="KW-1185">Reference proteome</keyword>
<evidence type="ECO:0000313" key="2">
    <source>
        <dbReference type="EMBL" id="KAK3874930.1"/>
    </source>
</evidence>
<organism evidence="2 3">
    <name type="scientific">Petrolisthes cinctipes</name>
    <name type="common">Flat porcelain crab</name>
    <dbReference type="NCBI Taxonomy" id="88211"/>
    <lineage>
        <taxon>Eukaryota</taxon>
        <taxon>Metazoa</taxon>
        <taxon>Ecdysozoa</taxon>
        <taxon>Arthropoda</taxon>
        <taxon>Crustacea</taxon>
        <taxon>Multicrustacea</taxon>
        <taxon>Malacostraca</taxon>
        <taxon>Eumalacostraca</taxon>
        <taxon>Eucarida</taxon>
        <taxon>Decapoda</taxon>
        <taxon>Pleocyemata</taxon>
        <taxon>Anomura</taxon>
        <taxon>Galatheoidea</taxon>
        <taxon>Porcellanidae</taxon>
        <taxon>Petrolisthes</taxon>
    </lineage>
</organism>
<dbReference type="Proteomes" id="UP001286313">
    <property type="component" value="Unassembled WGS sequence"/>
</dbReference>
<dbReference type="AlphaFoldDB" id="A0AAE1KLQ3"/>
<feature type="compositionally biased region" description="Basic and acidic residues" evidence="1">
    <location>
        <begin position="31"/>
        <end position="43"/>
    </location>
</feature>
<evidence type="ECO:0000256" key="1">
    <source>
        <dbReference type="SAM" id="MobiDB-lite"/>
    </source>
</evidence>